<dbReference type="PANTHER" id="PTHR24104:SF59">
    <property type="entry name" value="TRIPARTITE MOTIF-CONTAINING PROTEIN 2-LIKE"/>
    <property type="match status" value="1"/>
</dbReference>
<dbReference type="InterPro" id="IPR011042">
    <property type="entry name" value="6-blade_b-propeller_TolB-like"/>
</dbReference>
<dbReference type="Proteomes" id="UP001347796">
    <property type="component" value="Unassembled WGS sequence"/>
</dbReference>
<dbReference type="PANTHER" id="PTHR24104">
    <property type="entry name" value="E3 UBIQUITIN-PROTEIN LIGASE NHLRC1-RELATED"/>
    <property type="match status" value="1"/>
</dbReference>
<evidence type="ECO:0000313" key="4">
    <source>
        <dbReference type="EMBL" id="KAK6183035.1"/>
    </source>
</evidence>
<evidence type="ECO:0000256" key="2">
    <source>
        <dbReference type="PROSITE-ProRule" id="PRU00504"/>
    </source>
</evidence>
<gene>
    <name evidence="4" type="ORF">SNE40_010587</name>
</gene>
<dbReference type="PROSITE" id="PS51125">
    <property type="entry name" value="NHL"/>
    <property type="match status" value="3"/>
</dbReference>
<comment type="caution">
    <text evidence="4">The sequence shown here is derived from an EMBL/GenBank/DDBJ whole genome shotgun (WGS) entry which is preliminary data.</text>
</comment>
<evidence type="ECO:0000256" key="1">
    <source>
        <dbReference type="ARBA" id="ARBA00022737"/>
    </source>
</evidence>
<dbReference type="EMBL" id="JAZGQO010000007">
    <property type="protein sequence ID" value="KAK6183035.1"/>
    <property type="molecule type" value="Genomic_DNA"/>
</dbReference>
<proteinExistence type="predicted"/>
<dbReference type="InterPro" id="IPR001258">
    <property type="entry name" value="NHL_repeat"/>
</dbReference>
<dbReference type="SUPFAM" id="SSF101898">
    <property type="entry name" value="NHL repeat"/>
    <property type="match status" value="1"/>
</dbReference>
<name>A0AAN8JWB5_PATCE</name>
<dbReference type="Pfam" id="PF01436">
    <property type="entry name" value="NHL"/>
    <property type="match status" value="1"/>
</dbReference>
<keyword evidence="1" id="KW-0677">Repeat</keyword>
<feature type="compositionally biased region" description="Low complexity" evidence="3">
    <location>
        <begin position="105"/>
        <end position="126"/>
    </location>
</feature>
<evidence type="ECO:0000313" key="5">
    <source>
        <dbReference type="Proteomes" id="UP001347796"/>
    </source>
</evidence>
<dbReference type="GO" id="GO:0000209">
    <property type="term" value="P:protein polyubiquitination"/>
    <property type="evidence" value="ECO:0007669"/>
    <property type="project" value="TreeGrafter"/>
</dbReference>
<dbReference type="GO" id="GO:0043161">
    <property type="term" value="P:proteasome-mediated ubiquitin-dependent protein catabolic process"/>
    <property type="evidence" value="ECO:0007669"/>
    <property type="project" value="TreeGrafter"/>
</dbReference>
<sequence>MRREKRSRQSAIYFDNEVDITDELGGPMTVRASRAQQPRSSIESMESEISDRILEMDITDIDVNGSPKMVKSSRRVSTAISKVYIKKVESTPQVIKEQDSEDCRSNSSESSASTTSTQSSPTLPRSRSNLLHMIERADSIVESLVDQIEFNDCDSIWDEREDSKFHVKFFNRYGRKGKDDEELQNATNVSHVYKDVTLVTDMLNNKVLLYGRSGRPRKSFVAEECSEPWAATITPRGYVAVTLRRKKYVALWSACGEEIAQIGKDELKCPTGIAVDKRGRYIVTDEELNDVFLYSPGGHCVRSLGGGFKQPRFVCVANSGKILVSDSGNHCVKVFDSHGSFLYKFGKYGSRDGEMKFPYGICVDQDENVIVADHYNDRVSLFNIDGTFLEHVVTSDKGLKRPRGVSLRCAYNRKLYITNGGLNASEVVVYRLIPMDTQYQIHLKCEI</sequence>
<protein>
    <submittedName>
        <fullName evidence="4">Uncharacterized protein</fullName>
    </submittedName>
</protein>
<organism evidence="4 5">
    <name type="scientific">Patella caerulea</name>
    <name type="common">Rayed Mediterranean limpet</name>
    <dbReference type="NCBI Taxonomy" id="87958"/>
    <lineage>
        <taxon>Eukaryota</taxon>
        <taxon>Metazoa</taxon>
        <taxon>Spiralia</taxon>
        <taxon>Lophotrochozoa</taxon>
        <taxon>Mollusca</taxon>
        <taxon>Gastropoda</taxon>
        <taxon>Patellogastropoda</taxon>
        <taxon>Patelloidea</taxon>
        <taxon>Patellidae</taxon>
        <taxon>Patella</taxon>
    </lineage>
</organism>
<dbReference type="GO" id="GO:0061630">
    <property type="term" value="F:ubiquitin protein ligase activity"/>
    <property type="evidence" value="ECO:0007669"/>
    <property type="project" value="TreeGrafter"/>
</dbReference>
<dbReference type="Gene3D" id="2.120.10.30">
    <property type="entry name" value="TolB, C-terminal domain"/>
    <property type="match status" value="2"/>
</dbReference>
<dbReference type="AlphaFoldDB" id="A0AAN8JWB5"/>
<keyword evidence="5" id="KW-1185">Reference proteome</keyword>
<feature type="repeat" description="NHL" evidence="2">
    <location>
        <begin position="298"/>
        <end position="338"/>
    </location>
</feature>
<feature type="region of interest" description="Disordered" evidence="3">
    <location>
        <begin position="94"/>
        <end position="126"/>
    </location>
</feature>
<dbReference type="InterPro" id="IPR050952">
    <property type="entry name" value="TRIM-NHL_E3_ligases"/>
</dbReference>
<feature type="repeat" description="NHL" evidence="2">
    <location>
        <begin position="342"/>
        <end position="385"/>
    </location>
</feature>
<reference evidence="4 5" key="1">
    <citation type="submission" date="2024-01" db="EMBL/GenBank/DDBJ databases">
        <title>The genome of the rayed Mediterranean limpet Patella caerulea (Linnaeus, 1758).</title>
        <authorList>
            <person name="Anh-Thu Weber A."/>
            <person name="Halstead-Nussloch G."/>
        </authorList>
    </citation>
    <scope>NUCLEOTIDE SEQUENCE [LARGE SCALE GENOMIC DNA]</scope>
    <source>
        <strain evidence="4">AATW-2023a</strain>
        <tissue evidence="4">Whole specimen</tissue>
    </source>
</reference>
<evidence type="ECO:0000256" key="3">
    <source>
        <dbReference type="SAM" id="MobiDB-lite"/>
    </source>
</evidence>
<dbReference type="CDD" id="cd05819">
    <property type="entry name" value="NHL"/>
    <property type="match status" value="1"/>
</dbReference>
<accession>A0AAN8JWB5</accession>
<feature type="repeat" description="NHL" evidence="2">
    <location>
        <begin position="256"/>
        <end position="297"/>
    </location>
</feature>